<sequence>MEKAYWLGRNRASLKAAQHAVSAEARLIHYDLAGRYSLKALSAETQAIDLADVLPPAIYARNGSSPNKLRSNV</sequence>
<evidence type="ECO:0000313" key="1">
    <source>
        <dbReference type="EMBL" id="MCH8615896.1"/>
    </source>
</evidence>
<gene>
    <name evidence="1" type="ORF">LZ016_07260</name>
</gene>
<accession>A0ABS9VLQ2</accession>
<name>A0ABS9VLQ2_9SPHN</name>
<dbReference type="EMBL" id="JAKZHW010000001">
    <property type="protein sequence ID" value="MCH8615896.1"/>
    <property type="molecule type" value="Genomic_DNA"/>
</dbReference>
<evidence type="ECO:0000313" key="2">
    <source>
        <dbReference type="Proteomes" id="UP001203058"/>
    </source>
</evidence>
<organism evidence="1 2">
    <name type="scientific">Sphingomonas telluris</name>
    <dbReference type="NCBI Taxonomy" id="2907998"/>
    <lineage>
        <taxon>Bacteria</taxon>
        <taxon>Pseudomonadati</taxon>
        <taxon>Pseudomonadota</taxon>
        <taxon>Alphaproteobacteria</taxon>
        <taxon>Sphingomonadales</taxon>
        <taxon>Sphingomonadaceae</taxon>
        <taxon>Sphingomonas</taxon>
    </lineage>
</organism>
<dbReference type="Proteomes" id="UP001203058">
    <property type="component" value="Unassembled WGS sequence"/>
</dbReference>
<proteinExistence type="predicted"/>
<protein>
    <submittedName>
        <fullName evidence="1">Uncharacterized protein</fullName>
    </submittedName>
</protein>
<reference evidence="1 2" key="1">
    <citation type="submission" date="2022-03" db="EMBL/GenBank/DDBJ databases">
        <authorList>
            <person name="Jo J.-H."/>
            <person name="Im W.-T."/>
        </authorList>
    </citation>
    <scope>NUCLEOTIDE SEQUENCE [LARGE SCALE GENOMIC DNA]</scope>
    <source>
        <strain evidence="1 2">SM33</strain>
    </source>
</reference>
<keyword evidence="2" id="KW-1185">Reference proteome</keyword>
<comment type="caution">
    <text evidence="1">The sequence shown here is derived from an EMBL/GenBank/DDBJ whole genome shotgun (WGS) entry which is preliminary data.</text>
</comment>
<dbReference type="RefSeq" id="WP_241446732.1">
    <property type="nucleotide sequence ID" value="NZ_JAKZHW010000001.1"/>
</dbReference>